<dbReference type="SUPFAM" id="SSF57667">
    <property type="entry name" value="beta-beta-alpha zinc fingers"/>
    <property type="match status" value="1"/>
</dbReference>
<feature type="region of interest" description="Disordered" evidence="8">
    <location>
        <begin position="163"/>
        <end position="189"/>
    </location>
</feature>
<comment type="subcellular location">
    <subcellularLocation>
        <location evidence="1">Nucleus</location>
    </subcellularLocation>
</comment>
<feature type="region of interest" description="Disordered" evidence="8">
    <location>
        <begin position="771"/>
        <end position="834"/>
    </location>
</feature>
<dbReference type="SMART" id="SM00355">
    <property type="entry name" value="ZnF_C2H2"/>
    <property type="match status" value="2"/>
</dbReference>
<dbReference type="PANTHER" id="PTHR40626">
    <property type="entry name" value="MIP31509P"/>
    <property type="match status" value="1"/>
</dbReference>
<keyword evidence="3" id="KW-0677">Repeat</keyword>
<evidence type="ECO:0000313" key="11">
    <source>
        <dbReference type="Proteomes" id="UP001199106"/>
    </source>
</evidence>
<dbReference type="AlphaFoldDB" id="A0AAD4I104"/>
<keyword evidence="4 7" id="KW-0863">Zinc-finger</keyword>
<accession>A0AAD4I104</accession>
<keyword evidence="6" id="KW-0539">Nucleus</keyword>
<dbReference type="GO" id="GO:0000785">
    <property type="term" value="C:chromatin"/>
    <property type="evidence" value="ECO:0007669"/>
    <property type="project" value="TreeGrafter"/>
</dbReference>
<feature type="compositionally biased region" description="Low complexity" evidence="8">
    <location>
        <begin position="172"/>
        <end position="185"/>
    </location>
</feature>
<keyword evidence="2" id="KW-0479">Metal-binding</keyword>
<dbReference type="GO" id="GO:0008270">
    <property type="term" value="F:zinc ion binding"/>
    <property type="evidence" value="ECO:0007669"/>
    <property type="project" value="UniProtKB-KW"/>
</dbReference>
<dbReference type="InterPro" id="IPR051059">
    <property type="entry name" value="VerF-like"/>
</dbReference>
<feature type="domain" description="C2H2-type" evidence="9">
    <location>
        <begin position="141"/>
        <end position="170"/>
    </location>
</feature>
<evidence type="ECO:0000256" key="7">
    <source>
        <dbReference type="PROSITE-ProRule" id="PRU00042"/>
    </source>
</evidence>
<feature type="compositionally biased region" description="Polar residues" evidence="8">
    <location>
        <begin position="15"/>
        <end position="48"/>
    </location>
</feature>
<reference evidence="10" key="1">
    <citation type="submission" date="2021-07" db="EMBL/GenBank/DDBJ databases">
        <title>Genome Resource of American Ginseng Black Spot Pathogen Alternaria panax.</title>
        <authorList>
            <person name="Qiu C."/>
            <person name="Wang W."/>
            <person name="Liu Z."/>
        </authorList>
    </citation>
    <scope>NUCLEOTIDE SEQUENCE</scope>
    <source>
        <strain evidence="10">BNCC115425</strain>
    </source>
</reference>
<feature type="compositionally biased region" description="Polar residues" evidence="8">
    <location>
        <begin position="792"/>
        <end position="834"/>
    </location>
</feature>
<gene>
    <name evidence="10" type="ORF">G6011_07644</name>
</gene>
<name>A0AAD4I104_9PLEO</name>
<evidence type="ECO:0000256" key="3">
    <source>
        <dbReference type="ARBA" id="ARBA00022737"/>
    </source>
</evidence>
<proteinExistence type="predicted"/>
<dbReference type="GO" id="GO:0005634">
    <property type="term" value="C:nucleus"/>
    <property type="evidence" value="ECO:0007669"/>
    <property type="project" value="UniProtKB-SubCell"/>
</dbReference>
<dbReference type="Gene3D" id="3.30.160.60">
    <property type="entry name" value="Classic Zinc Finger"/>
    <property type="match status" value="1"/>
</dbReference>
<evidence type="ECO:0000259" key="9">
    <source>
        <dbReference type="PROSITE" id="PS50157"/>
    </source>
</evidence>
<feature type="domain" description="C2H2-type" evidence="9">
    <location>
        <begin position="113"/>
        <end position="140"/>
    </location>
</feature>
<organism evidence="10 11">
    <name type="scientific">Alternaria panax</name>
    <dbReference type="NCBI Taxonomy" id="48097"/>
    <lineage>
        <taxon>Eukaryota</taxon>
        <taxon>Fungi</taxon>
        <taxon>Dikarya</taxon>
        <taxon>Ascomycota</taxon>
        <taxon>Pezizomycotina</taxon>
        <taxon>Dothideomycetes</taxon>
        <taxon>Pleosporomycetidae</taxon>
        <taxon>Pleosporales</taxon>
        <taxon>Pleosporineae</taxon>
        <taxon>Pleosporaceae</taxon>
        <taxon>Alternaria</taxon>
        <taxon>Alternaria sect. Panax</taxon>
    </lineage>
</organism>
<dbReference type="Pfam" id="PF04082">
    <property type="entry name" value="Fungal_trans"/>
    <property type="match status" value="1"/>
</dbReference>
<dbReference type="PROSITE" id="PS50157">
    <property type="entry name" value="ZINC_FINGER_C2H2_2"/>
    <property type="match status" value="2"/>
</dbReference>
<evidence type="ECO:0000313" key="10">
    <source>
        <dbReference type="EMBL" id="KAG9185100.1"/>
    </source>
</evidence>
<evidence type="ECO:0000256" key="2">
    <source>
        <dbReference type="ARBA" id="ARBA00022723"/>
    </source>
</evidence>
<dbReference type="InterPro" id="IPR007219">
    <property type="entry name" value="XnlR_reg_dom"/>
</dbReference>
<sequence length="938" mass="104029">MSEPTKTGGLPLDSKTYQQQQPKGSIVHQPTSPSVEYWKTSQSPNNVPKESKATSPRRRPGIIEQAPSGPHTGPSRPEQQPALSPTDMSSHNSSIHYTRTGRISKAKKGLKVHNCENCGRSYTRAEHLRRHQKNYAQEDAHVCQVLGCGKTFFRIDLLQRHKERHNEPGRDSPQQSPEGSPEPASIPMPALQSPMMEATTNPPATSYYQPVSPMLETAPFTSQLKHPRSQYNRSSVAVPVPMDGMTPGLWHEPYSPTPGYSSSSGYASPIASTDFPTFGSAPYHRARTPSNASIIDPSWSYQSRSPASTTSTMAFTWGSNDKGSTAPNLAYTNACSFPMTTIPIPTSMDAMAGYGHFSPRTMTQRDEEEGIILFGEEQYGMASIAYTYPFEQYLDYYWRLFHPTFPVVHRFTSMSRSPMLYAAMIAIGCQYSIDSCDKRKGRDLHDRCIKLLERRDCEASTEPDRLCDFQTIFLIEVLSQYRARRAAKILSTRFDKLYHKTIEDCRSMTPKMADLVASLSRLEHVTADHWAQWVNLATWQRLFLSCYVLESQQRLLLARECLPSIIHDFHFNIPFPAHSSLWDASSLTEWTTAAQQHPHTPSYVCEVTSGSISIPLDTFQSSIILAAHYSHHETSIQHISSSTSSDLESLLDSAPVTTRMLPLAKLVQVTPIRALLAIAGKSWIFSEKVATPQAFAELKTTLRTWVAQLWSVGEPGGVPVKEALKLSIKILQQAVEEQRDCVPLEMGTDMGIFFAALVLWVITVAANTRTKGPHQAVKQQTRRQGHSESPKIFNSTWAPESPSAQPVGRSSSSSVQRTLAPSNSQPQSPNIEATPENSLLSHAQIIINTISFLTDTLAVSDDTVFVHQSPADLARCQAGCVSLLLWVKLRLRGVPLGDQIGAADAWINKPDDGLGELLEGVIGSIEHILDKGWSDWGI</sequence>
<dbReference type="InterPro" id="IPR036236">
    <property type="entry name" value="Znf_C2H2_sf"/>
</dbReference>
<feature type="region of interest" description="Disordered" evidence="8">
    <location>
        <begin position="1"/>
        <end position="110"/>
    </location>
</feature>
<evidence type="ECO:0000256" key="8">
    <source>
        <dbReference type="SAM" id="MobiDB-lite"/>
    </source>
</evidence>
<dbReference type="GO" id="GO:0006351">
    <property type="term" value="P:DNA-templated transcription"/>
    <property type="evidence" value="ECO:0007669"/>
    <property type="project" value="InterPro"/>
</dbReference>
<evidence type="ECO:0000256" key="5">
    <source>
        <dbReference type="ARBA" id="ARBA00022833"/>
    </source>
</evidence>
<dbReference type="InterPro" id="IPR013087">
    <property type="entry name" value="Znf_C2H2_type"/>
</dbReference>
<evidence type="ECO:0000256" key="1">
    <source>
        <dbReference type="ARBA" id="ARBA00004123"/>
    </source>
</evidence>
<evidence type="ECO:0000256" key="6">
    <source>
        <dbReference type="ARBA" id="ARBA00023242"/>
    </source>
</evidence>
<evidence type="ECO:0000256" key="4">
    <source>
        <dbReference type="ARBA" id="ARBA00022771"/>
    </source>
</evidence>
<dbReference type="PANTHER" id="PTHR40626:SF11">
    <property type="entry name" value="ZINC FINGER PROTEIN YPR022C"/>
    <property type="match status" value="1"/>
</dbReference>
<dbReference type="Pfam" id="PF00096">
    <property type="entry name" value="zf-C2H2"/>
    <property type="match status" value="1"/>
</dbReference>
<protein>
    <recommendedName>
        <fullName evidence="9">C2H2-type domain-containing protein</fullName>
    </recommendedName>
</protein>
<comment type="caution">
    <text evidence="10">The sequence shown here is derived from an EMBL/GenBank/DDBJ whole genome shotgun (WGS) entry which is preliminary data.</text>
</comment>
<keyword evidence="5" id="KW-0862">Zinc</keyword>
<keyword evidence="11" id="KW-1185">Reference proteome</keyword>
<dbReference type="PROSITE" id="PS00028">
    <property type="entry name" value="ZINC_FINGER_C2H2_1"/>
    <property type="match status" value="1"/>
</dbReference>
<dbReference type="GO" id="GO:0000981">
    <property type="term" value="F:DNA-binding transcription factor activity, RNA polymerase II-specific"/>
    <property type="evidence" value="ECO:0007669"/>
    <property type="project" value="InterPro"/>
</dbReference>
<dbReference type="GO" id="GO:0000978">
    <property type="term" value="F:RNA polymerase II cis-regulatory region sequence-specific DNA binding"/>
    <property type="evidence" value="ECO:0007669"/>
    <property type="project" value="InterPro"/>
</dbReference>
<feature type="compositionally biased region" description="Polar residues" evidence="8">
    <location>
        <begin position="77"/>
        <end position="97"/>
    </location>
</feature>
<dbReference type="Proteomes" id="UP001199106">
    <property type="component" value="Unassembled WGS sequence"/>
</dbReference>
<dbReference type="CDD" id="cd12148">
    <property type="entry name" value="fungal_TF_MHR"/>
    <property type="match status" value="1"/>
</dbReference>
<dbReference type="EMBL" id="JAANER010000011">
    <property type="protein sequence ID" value="KAG9185100.1"/>
    <property type="molecule type" value="Genomic_DNA"/>
</dbReference>